<accession>A0A6L4WV52</accession>
<dbReference type="Proteomes" id="UP000472839">
    <property type="component" value="Unassembled WGS sequence"/>
</dbReference>
<dbReference type="AlphaFoldDB" id="A0A6L4WV52"/>
<name>A0A6L4WV52_9BACT</name>
<dbReference type="Pfam" id="PF20283">
    <property type="entry name" value="CTD7"/>
    <property type="match status" value="1"/>
</dbReference>
<proteinExistence type="predicted"/>
<comment type="caution">
    <text evidence="2">The sequence shown here is derived from an EMBL/GenBank/DDBJ whole genome shotgun (WGS) entry which is preliminary data.</text>
</comment>
<reference evidence="2 3" key="1">
    <citation type="submission" date="2019-10" db="EMBL/GenBank/DDBJ databases">
        <title>Poseidonibacter ostreae sp. nov., isolated from the gut of the Ostrea denselamellosa.</title>
        <authorList>
            <person name="Choi A."/>
        </authorList>
    </citation>
    <scope>NUCLEOTIDE SEQUENCE [LARGE SCALE GENOMIC DNA]</scope>
    <source>
        <strain evidence="2 3">SJOD-M-33</strain>
    </source>
</reference>
<feature type="domain" description="ABC-three component systems C-terminal" evidence="1">
    <location>
        <begin position="229"/>
        <end position="351"/>
    </location>
</feature>
<sequence>MLNIEDWANCDIEKNGDISLKNSNNEITLSIEVKYHNSPTELKNNIEELWKTIHNFYNDSDKFTKSTKLELYTVSTISKGNNLLNWNNLNTNEKLQLLKDSSLRNKNEIYLGIKKFYNVIFQDENKLKSILSKFTIHSDQEYYEEFKEQIKKTSLFRIFNTNFKKDSALESLIAVVLSAFKNVDTWTISKEEFDSKLTEIAHLSHKLIVRVNDDADIEINEEMFRDSKFVNKLKDIEQDDYTIDNAIDDYAKTVYEVEERMNLLSSLDYNRKLESYENDLIREFRTKKGDIELNTNIVIKQSKQFYRQIQSLEKIPFIGKSFNDKTTFFQRGYYHILANDDSNKKKIIHWHLEK</sequence>
<protein>
    <recommendedName>
        <fullName evidence="1">ABC-three component systems C-terminal domain-containing protein</fullName>
    </recommendedName>
</protein>
<evidence type="ECO:0000259" key="1">
    <source>
        <dbReference type="Pfam" id="PF20283"/>
    </source>
</evidence>
<evidence type="ECO:0000313" key="3">
    <source>
        <dbReference type="Proteomes" id="UP000472839"/>
    </source>
</evidence>
<dbReference type="EMBL" id="WFKK01000012">
    <property type="protein sequence ID" value="KAB7889543.1"/>
    <property type="molecule type" value="Genomic_DNA"/>
</dbReference>
<dbReference type="RefSeq" id="WP_152279707.1">
    <property type="nucleotide sequence ID" value="NZ_WFKK01000012.1"/>
</dbReference>
<gene>
    <name evidence="2" type="ORF">GBG19_05670</name>
</gene>
<evidence type="ECO:0000313" key="2">
    <source>
        <dbReference type="EMBL" id="KAB7889543.1"/>
    </source>
</evidence>
<dbReference type="InterPro" id="IPR046913">
    <property type="entry name" value="ABC-3C_CTD7"/>
</dbReference>
<organism evidence="2 3">
    <name type="scientific">Poseidonibacter ostreae</name>
    <dbReference type="NCBI Taxonomy" id="2654171"/>
    <lineage>
        <taxon>Bacteria</taxon>
        <taxon>Pseudomonadati</taxon>
        <taxon>Campylobacterota</taxon>
        <taxon>Epsilonproteobacteria</taxon>
        <taxon>Campylobacterales</taxon>
        <taxon>Arcobacteraceae</taxon>
        <taxon>Poseidonibacter</taxon>
    </lineage>
</organism>